<dbReference type="InterPro" id="IPR003877">
    <property type="entry name" value="SPRY_dom"/>
</dbReference>
<feature type="domain" description="B30.2/SPRY" evidence="1">
    <location>
        <begin position="123"/>
        <end position="319"/>
    </location>
</feature>
<evidence type="ECO:0000313" key="3">
    <source>
        <dbReference type="Proteomes" id="UP000238982"/>
    </source>
</evidence>
<dbReference type="Gene3D" id="2.60.120.920">
    <property type="match status" value="1"/>
</dbReference>
<dbReference type="SUPFAM" id="SSF49899">
    <property type="entry name" value="Concanavalin A-like lectins/glucanases"/>
    <property type="match status" value="1"/>
</dbReference>
<evidence type="ECO:0000259" key="1">
    <source>
        <dbReference type="PROSITE" id="PS50188"/>
    </source>
</evidence>
<protein>
    <submittedName>
        <fullName evidence="2">SPRY domain protein</fullName>
    </submittedName>
</protein>
<dbReference type="AlphaFoldDB" id="A0A228EBW9"/>
<gene>
    <name evidence="2" type="ORF">C6Q15_04125</name>
</gene>
<dbReference type="Pfam" id="PF00622">
    <property type="entry name" value="SPRY"/>
    <property type="match status" value="1"/>
</dbReference>
<reference evidence="2 3" key="1">
    <citation type="submission" date="2018-03" db="EMBL/GenBank/DDBJ databases">
        <authorList>
            <person name="Keele B.F."/>
        </authorList>
    </citation>
    <scope>NUCLEOTIDE SEQUENCE [LARGE SCALE GENOMIC DNA]</scope>
    <source>
        <strain evidence="2 3">AU19729</strain>
    </source>
</reference>
<dbReference type="Proteomes" id="UP000238982">
    <property type="component" value="Unassembled WGS sequence"/>
</dbReference>
<dbReference type="InterPro" id="IPR001870">
    <property type="entry name" value="B30.2/SPRY"/>
</dbReference>
<dbReference type="RefSeq" id="WP_105798594.1">
    <property type="nucleotide sequence ID" value="NZ_PVGH01000025.1"/>
</dbReference>
<accession>A0A228EBW9</accession>
<evidence type="ECO:0000313" key="2">
    <source>
        <dbReference type="EMBL" id="PRF64872.1"/>
    </source>
</evidence>
<dbReference type="InterPro" id="IPR043136">
    <property type="entry name" value="B30.2/SPRY_sf"/>
</dbReference>
<proteinExistence type="predicted"/>
<dbReference type="InterPro" id="IPR013320">
    <property type="entry name" value="ConA-like_dom_sf"/>
</dbReference>
<dbReference type="EMBL" id="PVGH01000025">
    <property type="protein sequence ID" value="PRF64872.1"/>
    <property type="molecule type" value="Genomic_DNA"/>
</dbReference>
<name>A0A228EBW9_9BURK</name>
<dbReference type="PROSITE" id="PS50188">
    <property type="entry name" value="B302_SPRY"/>
    <property type="match status" value="1"/>
</dbReference>
<organism evidence="2 3">
    <name type="scientific">Burkholderia multivorans</name>
    <dbReference type="NCBI Taxonomy" id="87883"/>
    <lineage>
        <taxon>Bacteria</taxon>
        <taxon>Pseudomonadati</taxon>
        <taxon>Pseudomonadota</taxon>
        <taxon>Betaproteobacteria</taxon>
        <taxon>Burkholderiales</taxon>
        <taxon>Burkholderiaceae</taxon>
        <taxon>Burkholderia</taxon>
        <taxon>Burkholderia cepacia complex</taxon>
    </lineage>
</organism>
<sequence length="472" mass="48598">MSSDGTTRLIFTMQSDQSTLVANFGPFLPLPISGTLQNVLNLVNNAESSVTNAINSASAANISATNAAASATAANTSANDAAASATAASTSATTSGNYSTLAQSWASQATGPVNGTTSYSSYYYSEQSQYWAGVSQAVVAITASLDPANKYSGITLSNGNLTATFPGTQAGILGNVGYSAGKYYFEVTFTSGNNSGNASVGIAPYNEPLTNQIGYDDNSGAVGCFQNSGNIYINGSNKGSASSFSTVGNVLGVAVDLDDKLVWFRTGTGNWNGSGTADPVAKVGGISYTDTGKMYPAICTDSSTVFTANFTGNFAGTKPAGYYPWTTDAYHYVVPVATAATPGIVSAGPGLIVNTQGQLSADSYYDLAQVSGSSTISIDLTTPVPGYHVVLNAATATFSFANFSLPTGKALRLTFYFEQGTGSNTITSWDSRIHWVGGSPPVLGYTIGNRNVVEFESIDGTTFAGYYVGQIN</sequence>
<comment type="caution">
    <text evidence="2">The sequence shown here is derived from an EMBL/GenBank/DDBJ whole genome shotgun (WGS) entry which is preliminary data.</text>
</comment>